<comment type="caution">
    <text evidence="1">The sequence shown here is derived from an EMBL/GenBank/DDBJ whole genome shotgun (WGS) entry which is preliminary data.</text>
</comment>
<dbReference type="EMBL" id="JAKEVZ010000003">
    <property type="protein sequence ID" value="MCF1750326.1"/>
    <property type="molecule type" value="Genomic_DNA"/>
</dbReference>
<name>A0ABS9BQI7_9BACT</name>
<accession>A0ABS9BQI7</accession>
<dbReference type="Proteomes" id="UP001201449">
    <property type="component" value="Unassembled WGS sequence"/>
</dbReference>
<protein>
    <submittedName>
        <fullName evidence="1">Immunity 27 family protein</fullName>
    </submittedName>
</protein>
<gene>
    <name evidence="1" type="ORF">L0U89_04520</name>
</gene>
<sequence length="76" mass="8787">MENEIIGKWIFKDGEVIPDSNCLLIRSMVKNDLKEIKVSEDGWSKQYEDKNGIIWELTYPESHLQGGGPPKLRQIK</sequence>
<dbReference type="Pfam" id="PF15590">
    <property type="entry name" value="Imm27"/>
    <property type="match status" value="1"/>
</dbReference>
<dbReference type="RefSeq" id="WP_234860441.1">
    <property type="nucleotide sequence ID" value="NZ_JAKEVZ010000003.1"/>
</dbReference>
<organism evidence="1 2">
    <name type="scientific">Mariniradius sediminis</name>
    <dbReference type="NCBI Taxonomy" id="2909237"/>
    <lineage>
        <taxon>Bacteria</taxon>
        <taxon>Pseudomonadati</taxon>
        <taxon>Bacteroidota</taxon>
        <taxon>Cytophagia</taxon>
        <taxon>Cytophagales</taxon>
        <taxon>Cyclobacteriaceae</taxon>
        <taxon>Mariniradius</taxon>
    </lineage>
</organism>
<evidence type="ECO:0000313" key="1">
    <source>
        <dbReference type="EMBL" id="MCF1750326.1"/>
    </source>
</evidence>
<keyword evidence="2" id="KW-1185">Reference proteome</keyword>
<reference evidence="1 2" key="1">
    <citation type="submission" date="2022-01" db="EMBL/GenBank/DDBJ databases">
        <title>Mariniradius saccharolyticus sp. nov., isolated from sediment of a river.</title>
        <authorList>
            <person name="Liu H."/>
        </authorList>
    </citation>
    <scope>NUCLEOTIDE SEQUENCE [LARGE SCALE GENOMIC DNA]</scope>
    <source>
        <strain evidence="1 2">RY-2</strain>
    </source>
</reference>
<dbReference type="InterPro" id="IPR028960">
    <property type="entry name" value="Imm27"/>
</dbReference>
<evidence type="ECO:0000313" key="2">
    <source>
        <dbReference type="Proteomes" id="UP001201449"/>
    </source>
</evidence>
<proteinExistence type="predicted"/>